<name>A0A4V1FYL6_9EURY</name>
<dbReference type="AlphaFoldDB" id="A0A4V1FYL6"/>
<dbReference type="Proteomes" id="UP000302218">
    <property type="component" value="Chromosome"/>
</dbReference>
<dbReference type="RefSeq" id="WP_138243880.1">
    <property type="nucleotide sequence ID" value="NZ_CP040330.1"/>
</dbReference>
<reference evidence="2" key="1">
    <citation type="submission" date="2019-05" db="EMBL/GenBank/DDBJ databases">
        <title>Genome sequence and methylation pattern of the halophilic Archaeon Natrinema versiforme BOL5-4.</title>
        <authorList>
            <person name="DasSarma P."/>
            <person name="Anton B.P."/>
            <person name="DasSarma S.L."/>
            <person name="Martinez F.L."/>
            <person name="Guzman D."/>
            <person name="Roberts R.J."/>
            <person name="DasSarma S."/>
        </authorList>
    </citation>
    <scope>NUCLEOTIDE SEQUENCE [LARGE SCALE GENOMIC DNA]</scope>
    <source>
        <strain evidence="2">BOL5-4</strain>
    </source>
</reference>
<protein>
    <submittedName>
        <fullName evidence="1">Uncharacterized protein</fullName>
    </submittedName>
</protein>
<dbReference type="KEGG" id="nvr:FEJ81_03010"/>
<gene>
    <name evidence="1" type="ORF">FEJ81_03010</name>
</gene>
<sequence>MEREHQCVVVTALCILLVTLAAGPLVPAINATDSADESVELYTSFAGNEEGVSVDRQLFVSPTQVPAQNISLEQTNTNSHRLEIPDALVYVETGSEPVAVTYRVSVPELDYSENATSSISPGTERSVPLSIPDGSVGDTENSSVEATVTVTAESDNMAFPVIEETVALEVPE</sequence>
<evidence type="ECO:0000313" key="2">
    <source>
        <dbReference type="Proteomes" id="UP000302218"/>
    </source>
</evidence>
<dbReference type="OrthoDB" id="177347at2157"/>
<organism evidence="1 2">
    <name type="scientific">Natrinema versiforme</name>
    <dbReference type="NCBI Taxonomy" id="88724"/>
    <lineage>
        <taxon>Archaea</taxon>
        <taxon>Methanobacteriati</taxon>
        <taxon>Methanobacteriota</taxon>
        <taxon>Stenosarchaea group</taxon>
        <taxon>Halobacteria</taxon>
        <taxon>Halobacteriales</taxon>
        <taxon>Natrialbaceae</taxon>
        <taxon>Natrinema</taxon>
    </lineage>
</organism>
<evidence type="ECO:0000313" key="1">
    <source>
        <dbReference type="EMBL" id="QCS41367.1"/>
    </source>
</evidence>
<dbReference type="GeneID" id="40264208"/>
<proteinExistence type="predicted"/>
<accession>A0A4V1FYL6</accession>
<dbReference type="EMBL" id="CP040330">
    <property type="protein sequence ID" value="QCS41367.1"/>
    <property type="molecule type" value="Genomic_DNA"/>
</dbReference>